<keyword evidence="7" id="KW-0997">Cell inner membrane</keyword>
<dbReference type="CDD" id="cd05387">
    <property type="entry name" value="BY-kinase"/>
    <property type="match status" value="1"/>
</dbReference>
<evidence type="ECO:0000256" key="1">
    <source>
        <dbReference type="ARBA" id="ARBA00004429"/>
    </source>
</evidence>
<evidence type="ECO:0000256" key="12">
    <source>
        <dbReference type="ARBA" id="ARBA00022840"/>
    </source>
</evidence>
<evidence type="ECO:0000313" key="19">
    <source>
        <dbReference type="EMBL" id="GGK67527.1"/>
    </source>
</evidence>
<dbReference type="FunFam" id="3.40.50.300:FF:000527">
    <property type="entry name" value="Tyrosine-protein kinase etk"/>
    <property type="match status" value="1"/>
</dbReference>
<dbReference type="InterPro" id="IPR003856">
    <property type="entry name" value="LPS_length_determ_N"/>
</dbReference>
<evidence type="ECO:0000256" key="14">
    <source>
        <dbReference type="ARBA" id="ARBA00023136"/>
    </source>
</evidence>
<keyword evidence="13" id="KW-1133">Transmembrane helix</keyword>
<comment type="catalytic activity">
    <reaction evidence="16">
        <text>L-tyrosyl-[protein] + ATP = O-phospho-L-tyrosyl-[protein] + ADP + H(+)</text>
        <dbReference type="Rhea" id="RHEA:10596"/>
        <dbReference type="Rhea" id="RHEA-COMP:10136"/>
        <dbReference type="Rhea" id="RHEA-COMP:20101"/>
        <dbReference type="ChEBI" id="CHEBI:15378"/>
        <dbReference type="ChEBI" id="CHEBI:30616"/>
        <dbReference type="ChEBI" id="CHEBI:46858"/>
        <dbReference type="ChEBI" id="CHEBI:61978"/>
        <dbReference type="ChEBI" id="CHEBI:456216"/>
        <dbReference type="EC" id="2.7.10.2"/>
    </reaction>
</comment>
<evidence type="ECO:0000256" key="11">
    <source>
        <dbReference type="ARBA" id="ARBA00022777"/>
    </source>
</evidence>
<dbReference type="SUPFAM" id="SSF52540">
    <property type="entry name" value="P-loop containing nucleoside triphosphate hydrolases"/>
    <property type="match status" value="1"/>
</dbReference>
<dbReference type="EC" id="2.7.10.2" evidence="5"/>
<evidence type="ECO:0000259" key="18">
    <source>
        <dbReference type="Pfam" id="PF13614"/>
    </source>
</evidence>
<feature type="domain" description="Polysaccharide chain length determinant N-terminal" evidence="17">
    <location>
        <begin position="3"/>
        <end position="88"/>
    </location>
</feature>
<keyword evidence="14" id="KW-0472">Membrane</keyword>
<keyword evidence="8" id="KW-0808">Transferase</keyword>
<evidence type="ECO:0000256" key="16">
    <source>
        <dbReference type="ARBA" id="ARBA00051245"/>
    </source>
</evidence>
<keyword evidence="6" id="KW-1003">Cell membrane</keyword>
<dbReference type="GO" id="GO:0005524">
    <property type="term" value="F:ATP binding"/>
    <property type="evidence" value="ECO:0007669"/>
    <property type="project" value="UniProtKB-KW"/>
</dbReference>
<evidence type="ECO:0000256" key="10">
    <source>
        <dbReference type="ARBA" id="ARBA00022741"/>
    </source>
</evidence>
<comment type="similarity">
    <text evidence="4">Belongs to the etk/wzc family.</text>
</comment>
<keyword evidence="10" id="KW-0547">Nucleotide-binding</keyword>
<evidence type="ECO:0000259" key="17">
    <source>
        <dbReference type="Pfam" id="PF02706"/>
    </source>
</evidence>
<keyword evidence="11" id="KW-0418">Kinase</keyword>
<comment type="similarity">
    <text evidence="3">Belongs to the CpsD/CapB family.</text>
</comment>
<comment type="subcellular location">
    <subcellularLocation>
        <location evidence="1">Cell inner membrane</location>
        <topology evidence="1">Multi-pass membrane protein</topology>
    </subcellularLocation>
</comment>
<dbReference type="PANTHER" id="PTHR32309">
    <property type="entry name" value="TYROSINE-PROTEIN KINASE"/>
    <property type="match status" value="1"/>
</dbReference>
<dbReference type="InterPro" id="IPR005702">
    <property type="entry name" value="Wzc-like_C"/>
</dbReference>
<comment type="caution">
    <text evidence="19">The sequence shown here is derived from an EMBL/GenBank/DDBJ whole genome shotgun (WGS) entry which is preliminary data.</text>
</comment>
<organism evidence="19 20">
    <name type="scientific">Sphaerisporangium melleum</name>
    <dbReference type="NCBI Taxonomy" id="321316"/>
    <lineage>
        <taxon>Bacteria</taxon>
        <taxon>Bacillati</taxon>
        <taxon>Actinomycetota</taxon>
        <taxon>Actinomycetes</taxon>
        <taxon>Streptosporangiales</taxon>
        <taxon>Streptosporangiaceae</taxon>
        <taxon>Sphaerisporangium</taxon>
    </lineage>
</organism>
<dbReference type="Pfam" id="PF13614">
    <property type="entry name" value="AAA_31"/>
    <property type="match status" value="1"/>
</dbReference>
<keyword evidence="12" id="KW-0067">ATP-binding</keyword>
<evidence type="ECO:0000256" key="5">
    <source>
        <dbReference type="ARBA" id="ARBA00011903"/>
    </source>
</evidence>
<dbReference type="GO" id="GO:0042802">
    <property type="term" value="F:identical protein binding"/>
    <property type="evidence" value="ECO:0007669"/>
    <property type="project" value="UniProtKB-ARBA"/>
</dbReference>
<evidence type="ECO:0000256" key="6">
    <source>
        <dbReference type="ARBA" id="ARBA00022475"/>
    </source>
</evidence>
<evidence type="ECO:0000256" key="9">
    <source>
        <dbReference type="ARBA" id="ARBA00022692"/>
    </source>
</evidence>
<keyword evidence="20" id="KW-1185">Reference proteome</keyword>
<keyword evidence="15" id="KW-0829">Tyrosine-protein kinase</keyword>
<evidence type="ECO:0000256" key="4">
    <source>
        <dbReference type="ARBA" id="ARBA00008883"/>
    </source>
</evidence>
<dbReference type="GO" id="GO:0005886">
    <property type="term" value="C:plasma membrane"/>
    <property type="evidence" value="ECO:0007669"/>
    <property type="project" value="UniProtKB-SubCell"/>
</dbReference>
<dbReference type="Pfam" id="PF02706">
    <property type="entry name" value="Wzz"/>
    <property type="match status" value="1"/>
</dbReference>
<dbReference type="InterPro" id="IPR027417">
    <property type="entry name" value="P-loop_NTPase"/>
</dbReference>
<evidence type="ECO:0000256" key="8">
    <source>
        <dbReference type="ARBA" id="ARBA00022679"/>
    </source>
</evidence>
<reference evidence="19" key="2">
    <citation type="submission" date="2020-09" db="EMBL/GenBank/DDBJ databases">
        <authorList>
            <person name="Sun Q."/>
            <person name="Ohkuma M."/>
        </authorList>
    </citation>
    <scope>NUCLEOTIDE SEQUENCE</scope>
    <source>
        <strain evidence="19">JCM 13064</strain>
    </source>
</reference>
<evidence type="ECO:0000256" key="2">
    <source>
        <dbReference type="ARBA" id="ARBA00006683"/>
    </source>
</evidence>
<feature type="domain" description="AAA" evidence="18">
    <location>
        <begin position="267"/>
        <end position="389"/>
    </location>
</feature>
<evidence type="ECO:0000256" key="7">
    <source>
        <dbReference type="ARBA" id="ARBA00022519"/>
    </source>
</evidence>
<reference evidence="19" key="1">
    <citation type="journal article" date="2014" name="Int. J. Syst. Evol. Microbiol.">
        <title>Complete genome sequence of Corynebacterium casei LMG S-19264T (=DSM 44701T), isolated from a smear-ripened cheese.</title>
        <authorList>
            <consortium name="US DOE Joint Genome Institute (JGI-PGF)"/>
            <person name="Walter F."/>
            <person name="Albersmeier A."/>
            <person name="Kalinowski J."/>
            <person name="Ruckert C."/>
        </authorList>
    </citation>
    <scope>NUCLEOTIDE SEQUENCE</scope>
    <source>
        <strain evidence="19">JCM 13064</strain>
    </source>
</reference>
<gene>
    <name evidence="19" type="ORF">GCM10007964_08190</name>
</gene>
<dbReference type="Proteomes" id="UP000645217">
    <property type="component" value="Unassembled WGS sequence"/>
</dbReference>
<dbReference type="PANTHER" id="PTHR32309:SF13">
    <property type="entry name" value="FERRIC ENTEROBACTIN TRANSPORT PROTEIN FEPE"/>
    <property type="match status" value="1"/>
</dbReference>
<evidence type="ECO:0000256" key="3">
    <source>
        <dbReference type="ARBA" id="ARBA00007316"/>
    </source>
</evidence>
<accession>A0A917QTC4</accession>
<dbReference type="NCBIfam" id="TIGR01007">
    <property type="entry name" value="eps_fam"/>
    <property type="match status" value="1"/>
</dbReference>
<dbReference type="InterPro" id="IPR050445">
    <property type="entry name" value="Bact_polysacc_biosynth/exp"/>
</dbReference>
<comment type="similarity">
    <text evidence="2">Belongs to the CpsC/CapA family.</text>
</comment>
<evidence type="ECO:0000256" key="15">
    <source>
        <dbReference type="ARBA" id="ARBA00023137"/>
    </source>
</evidence>
<dbReference type="AlphaFoldDB" id="A0A917QTC4"/>
<evidence type="ECO:0000256" key="13">
    <source>
        <dbReference type="ARBA" id="ARBA00022989"/>
    </source>
</evidence>
<evidence type="ECO:0000313" key="20">
    <source>
        <dbReference type="Proteomes" id="UP000645217"/>
    </source>
</evidence>
<proteinExistence type="inferred from homology"/>
<dbReference type="Gene3D" id="3.40.50.300">
    <property type="entry name" value="P-loop containing nucleotide triphosphate hydrolases"/>
    <property type="match status" value="1"/>
</dbReference>
<protein>
    <recommendedName>
        <fullName evidence="5">non-specific protein-tyrosine kinase</fullName>
        <ecNumber evidence="5">2.7.10.2</ecNumber>
    </recommendedName>
</protein>
<dbReference type="GO" id="GO:0004715">
    <property type="term" value="F:non-membrane spanning protein tyrosine kinase activity"/>
    <property type="evidence" value="ECO:0007669"/>
    <property type="project" value="UniProtKB-EC"/>
</dbReference>
<name>A0A917QTC4_9ACTN</name>
<keyword evidence="9" id="KW-0812">Transmembrane</keyword>
<dbReference type="InterPro" id="IPR025669">
    <property type="entry name" value="AAA_dom"/>
</dbReference>
<dbReference type="RefSeq" id="WP_189161555.1">
    <property type="nucleotide sequence ID" value="NZ_BMNT01000003.1"/>
</dbReference>
<sequence length="461" mass="49367">MQLIYLLRLARRNWGFVILAVLVSVAAALAVTAQTPPQYQATTSLLVYGHDKEGGLSTAIQAGALSQQRVQSYASLLTSNRVIGRVAKGQEIERVAASVKVEAVPLTTLLRVTVTDTDPARATWLANRLGAEFPRVVDELERPYRSGTWNVKIRVVDPATVPKDPVSPRPLMNLLVALLAGLTVAFTCFVLRDRLDITVKTNAALQETSGSPTLGIIAYERDARQRPLVLRHDGHSTRAEAFRSLRTNLQFIGVDRRPRSLLITSCRQGDGKTSTAANLAIVLAQAGWRVLAVDADLRQPRLADYLGLEGAKGLTDVLIGAATLGEATQQWGPPALSVITAGQLPPNPSELLGSQEMRVLLQRVSVEYDLVIVDAPPLLAVSDAAALAAICDGTLLVARHGKTRTDHLARGAEMIRSVGARVVGTVLNAVPARAAKSYGYEESGAYQTSVTTKRSSTAVGV</sequence>
<dbReference type="EMBL" id="BMNT01000003">
    <property type="protein sequence ID" value="GGK67527.1"/>
    <property type="molecule type" value="Genomic_DNA"/>
</dbReference>